<keyword evidence="2" id="KW-1185">Reference proteome</keyword>
<dbReference type="PANTHER" id="PTHR42040">
    <property type="entry name" value="INNER KINETOCHORE SUBUNIT FTA4"/>
    <property type="match status" value="1"/>
</dbReference>
<evidence type="ECO:0000313" key="1">
    <source>
        <dbReference type="EMBL" id="RIA91494.1"/>
    </source>
</evidence>
<dbReference type="OrthoDB" id="21214at2759"/>
<dbReference type="STRING" id="658196.A0A397T938"/>
<protein>
    <submittedName>
        <fullName evidence="1">Kinetochore Sim4 complex subunit Fta4</fullName>
    </submittedName>
</protein>
<dbReference type="InterPro" id="IPR025207">
    <property type="entry name" value="Sim4_Fta4"/>
</dbReference>
<dbReference type="Pfam" id="PF13093">
    <property type="entry name" value="FTA4"/>
    <property type="match status" value="1"/>
</dbReference>
<dbReference type="AlphaFoldDB" id="A0A397T938"/>
<comment type="caution">
    <text evidence="1">The sequence shown here is derived from an EMBL/GenBank/DDBJ whole genome shotgun (WGS) entry which is preliminary data.</text>
</comment>
<sequence>MEQSYYNRRQAFIESQIKLIEQEFTPSERWLSKAEKAKDKIPLSVIDSVLTKLNMNNRKQHKQTFNRQSIRQILEQLQYLWDQKRKDALEGRVRVESKENFDDLRWIESFPEEWPHTPNCELDDEQLERYAQLRSHVYKIQKEYIAIKEKSDHYKSLQNLVEPLDKSDIQQHVITKNAPVVNEIKRMRILLPKLLRTLEKRSDFLNKRQEGNLLSKSKYILIY</sequence>
<name>A0A397T938_9GLOM</name>
<accession>A0A397T938</accession>
<evidence type="ECO:0000313" key="2">
    <source>
        <dbReference type="Proteomes" id="UP000265703"/>
    </source>
</evidence>
<gene>
    <name evidence="1" type="ORF">C1645_821997</name>
</gene>
<organism evidence="1 2">
    <name type="scientific">Glomus cerebriforme</name>
    <dbReference type="NCBI Taxonomy" id="658196"/>
    <lineage>
        <taxon>Eukaryota</taxon>
        <taxon>Fungi</taxon>
        <taxon>Fungi incertae sedis</taxon>
        <taxon>Mucoromycota</taxon>
        <taxon>Glomeromycotina</taxon>
        <taxon>Glomeromycetes</taxon>
        <taxon>Glomerales</taxon>
        <taxon>Glomeraceae</taxon>
        <taxon>Glomus</taxon>
    </lineage>
</organism>
<dbReference type="PANTHER" id="PTHR42040:SF1">
    <property type="entry name" value="INNER KINETOCHORE SUBUNIT FTA4"/>
    <property type="match status" value="1"/>
</dbReference>
<dbReference type="Proteomes" id="UP000265703">
    <property type="component" value="Unassembled WGS sequence"/>
</dbReference>
<reference evidence="1 2" key="1">
    <citation type="submission" date="2018-06" db="EMBL/GenBank/DDBJ databases">
        <title>Comparative genomics reveals the genomic features of Rhizophagus irregularis, R. cerebriforme, R. diaphanum and Gigaspora rosea, and their symbiotic lifestyle signature.</title>
        <authorList>
            <person name="Morin E."/>
            <person name="San Clemente H."/>
            <person name="Chen E.C.H."/>
            <person name="De La Providencia I."/>
            <person name="Hainaut M."/>
            <person name="Kuo A."/>
            <person name="Kohler A."/>
            <person name="Murat C."/>
            <person name="Tang N."/>
            <person name="Roy S."/>
            <person name="Loubradou J."/>
            <person name="Henrissat B."/>
            <person name="Grigoriev I.V."/>
            <person name="Corradi N."/>
            <person name="Roux C."/>
            <person name="Martin F.M."/>
        </authorList>
    </citation>
    <scope>NUCLEOTIDE SEQUENCE [LARGE SCALE GENOMIC DNA]</scope>
    <source>
        <strain evidence="1 2">DAOM 227022</strain>
    </source>
</reference>
<proteinExistence type="predicted"/>
<dbReference type="EMBL" id="QKYT01000151">
    <property type="protein sequence ID" value="RIA91494.1"/>
    <property type="molecule type" value="Genomic_DNA"/>
</dbReference>
<dbReference type="GO" id="GO:0031511">
    <property type="term" value="C:Mis6-Sim4 complex"/>
    <property type="evidence" value="ECO:0007669"/>
    <property type="project" value="InterPro"/>
</dbReference>